<dbReference type="RefSeq" id="WP_354088266.1">
    <property type="nucleotide sequence ID" value="NZ_JBEPTF010000001.1"/>
</dbReference>
<feature type="domain" description="Methyltransferase" evidence="4">
    <location>
        <begin position="200"/>
        <end position="296"/>
    </location>
</feature>
<dbReference type="CDD" id="cd02440">
    <property type="entry name" value="AdoMet_MTases"/>
    <property type="match status" value="1"/>
</dbReference>
<dbReference type="Pfam" id="PF13649">
    <property type="entry name" value="Methyltransf_25"/>
    <property type="match status" value="1"/>
</dbReference>
<evidence type="ECO:0000313" key="6">
    <source>
        <dbReference type="Proteomes" id="UP001549313"/>
    </source>
</evidence>
<sequence>MSSPRPLPHAMSPMPDFEEQARLDFAMALKGVLRGPMRETLPVIYEKKAAPAWAETHGRRPQVWREAADAMEDDTAYRWWSALGRAQQEFYVDVTSTVCERQHEELIERFRRITGGETKGSLQLGLNEPLPAYQGEVDIHCVPGSYFIERTEDDVWSGARSDLGSFVFSMGKHGALNEEKGLAGVAYVQNRFPDLKVERVLDLGCTVGLSTLPYCDGFPGAEVHALDLSAPSLRYGHARAEALGKAVHFRQGNAEHAPYPDGHFDLIVSHILLHETSRAGLEAIVAECFRLLKPGGVMLHVEVPVRRTDPFDQFLSNWDAAHNNEPFWSTLGEMDLIDPAVRAGFDPSDIFEEPLRTHTSLRGAWLGYGARKSAGAAA</sequence>
<reference evidence="5 6" key="1">
    <citation type="submission" date="2024-06" db="EMBL/GenBank/DDBJ databases">
        <title>Sorghum-associated microbial communities from plants grown in Nebraska, USA.</title>
        <authorList>
            <person name="Schachtman D."/>
        </authorList>
    </citation>
    <scope>NUCLEOTIDE SEQUENCE [LARGE SCALE GENOMIC DNA]</scope>
    <source>
        <strain evidence="5 6">2814</strain>
    </source>
</reference>
<accession>A0ABV2RAL7</accession>
<evidence type="ECO:0000256" key="2">
    <source>
        <dbReference type="ARBA" id="ARBA00022679"/>
    </source>
</evidence>
<evidence type="ECO:0000256" key="1">
    <source>
        <dbReference type="ARBA" id="ARBA00022603"/>
    </source>
</evidence>
<dbReference type="Gene3D" id="3.40.50.150">
    <property type="entry name" value="Vaccinia Virus protein VP39"/>
    <property type="match status" value="1"/>
</dbReference>
<keyword evidence="3" id="KW-0949">S-adenosyl-L-methionine</keyword>
<dbReference type="Proteomes" id="UP001549313">
    <property type="component" value="Unassembled WGS sequence"/>
</dbReference>
<evidence type="ECO:0000313" key="5">
    <source>
        <dbReference type="EMBL" id="MET4683343.1"/>
    </source>
</evidence>
<name>A0ABV2RAL7_9CAUL</name>
<evidence type="ECO:0000256" key="3">
    <source>
        <dbReference type="ARBA" id="ARBA00022691"/>
    </source>
</evidence>
<organism evidence="5 6">
    <name type="scientific">Brevundimonas faecalis</name>
    <dbReference type="NCBI Taxonomy" id="947378"/>
    <lineage>
        <taxon>Bacteria</taxon>
        <taxon>Pseudomonadati</taxon>
        <taxon>Pseudomonadota</taxon>
        <taxon>Alphaproteobacteria</taxon>
        <taxon>Caulobacterales</taxon>
        <taxon>Caulobacteraceae</taxon>
        <taxon>Brevundimonas</taxon>
    </lineage>
</organism>
<keyword evidence="6" id="KW-1185">Reference proteome</keyword>
<dbReference type="GO" id="GO:0008168">
    <property type="term" value="F:methyltransferase activity"/>
    <property type="evidence" value="ECO:0007669"/>
    <property type="project" value="UniProtKB-KW"/>
</dbReference>
<evidence type="ECO:0000259" key="4">
    <source>
        <dbReference type="Pfam" id="PF13649"/>
    </source>
</evidence>
<keyword evidence="1 5" id="KW-0489">Methyltransferase</keyword>
<dbReference type="InterPro" id="IPR029063">
    <property type="entry name" value="SAM-dependent_MTases_sf"/>
</dbReference>
<gene>
    <name evidence="5" type="ORF">ABIE19_001252</name>
</gene>
<proteinExistence type="predicted"/>
<keyword evidence="2" id="KW-0808">Transferase</keyword>
<dbReference type="SUPFAM" id="SSF53335">
    <property type="entry name" value="S-adenosyl-L-methionine-dependent methyltransferases"/>
    <property type="match status" value="1"/>
</dbReference>
<protein>
    <submittedName>
        <fullName evidence="5">SAM-dependent methyltransferase</fullName>
    </submittedName>
</protein>
<comment type="caution">
    <text evidence="5">The sequence shown here is derived from an EMBL/GenBank/DDBJ whole genome shotgun (WGS) entry which is preliminary data.</text>
</comment>
<dbReference type="GO" id="GO:0032259">
    <property type="term" value="P:methylation"/>
    <property type="evidence" value="ECO:0007669"/>
    <property type="project" value="UniProtKB-KW"/>
</dbReference>
<dbReference type="InterPro" id="IPR041698">
    <property type="entry name" value="Methyltransf_25"/>
</dbReference>
<dbReference type="PANTHER" id="PTHR43464:SF19">
    <property type="entry name" value="UBIQUINONE BIOSYNTHESIS O-METHYLTRANSFERASE, MITOCHONDRIAL"/>
    <property type="match status" value="1"/>
</dbReference>
<dbReference type="PANTHER" id="PTHR43464">
    <property type="entry name" value="METHYLTRANSFERASE"/>
    <property type="match status" value="1"/>
</dbReference>
<dbReference type="EMBL" id="JBEPTF010000001">
    <property type="protein sequence ID" value="MET4683343.1"/>
    <property type="molecule type" value="Genomic_DNA"/>
</dbReference>